<gene>
    <name evidence="2" type="ORF">CVT23_03965</name>
</gene>
<protein>
    <recommendedName>
        <fullName evidence="1">Methyltransferase type 11 domain-containing protein</fullName>
    </recommendedName>
</protein>
<dbReference type="CDD" id="cd02440">
    <property type="entry name" value="AdoMet_MTases"/>
    <property type="match status" value="1"/>
</dbReference>
<name>A0A2M9G5S8_9PROT</name>
<dbReference type="AlphaFoldDB" id="A0A2M9G5S8"/>
<dbReference type="EMBL" id="PHIG01000011">
    <property type="protein sequence ID" value="PJK31026.1"/>
    <property type="molecule type" value="Genomic_DNA"/>
</dbReference>
<accession>A0A2M9G5S8</accession>
<keyword evidence="3" id="KW-1185">Reference proteome</keyword>
<dbReference type="Proteomes" id="UP000229498">
    <property type="component" value="Unassembled WGS sequence"/>
</dbReference>
<evidence type="ECO:0000313" key="3">
    <source>
        <dbReference type="Proteomes" id="UP000229498"/>
    </source>
</evidence>
<reference evidence="2 3" key="1">
    <citation type="submission" date="2017-11" db="EMBL/GenBank/DDBJ databases">
        <title>Draft genome sequence of Rhizobiales bacterium SY3-13.</title>
        <authorList>
            <person name="Sun C."/>
        </authorList>
    </citation>
    <scope>NUCLEOTIDE SEQUENCE [LARGE SCALE GENOMIC DNA]</scope>
    <source>
        <strain evidence="2 3">SY3-13</strain>
    </source>
</reference>
<dbReference type="Pfam" id="PF08241">
    <property type="entry name" value="Methyltransf_11"/>
    <property type="match status" value="1"/>
</dbReference>
<dbReference type="SUPFAM" id="SSF53335">
    <property type="entry name" value="S-adenosyl-L-methionine-dependent methyltransferases"/>
    <property type="match status" value="2"/>
</dbReference>
<dbReference type="InterPro" id="IPR013216">
    <property type="entry name" value="Methyltransf_11"/>
</dbReference>
<dbReference type="Gene3D" id="3.40.50.150">
    <property type="entry name" value="Vaccinia Virus protein VP39"/>
    <property type="match status" value="1"/>
</dbReference>
<evidence type="ECO:0000259" key="1">
    <source>
        <dbReference type="Pfam" id="PF08241"/>
    </source>
</evidence>
<dbReference type="RefSeq" id="WP_109792505.1">
    <property type="nucleotide sequence ID" value="NZ_PHIG01000011.1"/>
</dbReference>
<evidence type="ECO:0000313" key="2">
    <source>
        <dbReference type="EMBL" id="PJK31026.1"/>
    </source>
</evidence>
<dbReference type="OrthoDB" id="7261154at2"/>
<dbReference type="GO" id="GO:0008757">
    <property type="term" value="F:S-adenosylmethionine-dependent methyltransferase activity"/>
    <property type="evidence" value="ECO:0007669"/>
    <property type="project" value="InterPro"/>
</dbReference>
<proteinExistence type="predicted"/>
<dbReference type="InterPro" id="IPR029063">
    <property type="entry name" value="SAM-dependent_MTases_sf"/>
</dbReference>
<organism evidence="2 3">
    <name type="scientific">Minwuia thermotolerans</name>
    <dbReference type="NCBI Taxonomy" id="2056226"/>
    <lineage>
        <taxon>Bacteria</taxon>
        <taxon>Pseudomonadati</taxon>
        <taxon>Pseudomonadota</taxon>
        <taxon>Alphaproteobacteria</taxon>
        <taxon>Minwuiales</taxon>
        <taxon>Minwuiaceae</taxon>
        <taxon>Minwuia</taxon>
    </lineage>
</organism>
<feature type="domain" description="Methyltransferase type 11" evidence="1">
    <location>
        <begin position="108"/>
        <end position="193"/>
    </location>
</feature>
<comment type="caution">
    <text evidence="2">The sequence shown here is derived from an EMBL/GenBank/DDBJ whole genome shotgun (WGS) entry which is preliminary data.</text>
</comment>
<sequence length="294" mass="33228">MNYYLAATALRAFSLNGATKALYRWLGNRKTERKLSMERAGWVLDRIAEADLPERPVFLELGTGWMHAYSVFPALIHEAEVHCFDVWDNRAFAAFRAALPQVRQGLAGLHLTPAQRERAEARLGGLEGAESFDDVYALLDMHYVIDHDGVLPYPDGRFDMIYSVDVLEHVAADGFRRAAEDWYRVLKPGGRMAAQVGLDDHLAHYDPSRSKKHYLRHSKAAFSRWLENDVQYINRIPAGEMIAILEGVGFRTLAAERWSVEDPAGLPVHRDYAGQPPEDIAAWRLLLTMEKPAA</sequence>